<sequence>MDQPQGMFDWNQIRAFLATVEEGSLSGAARALGLTQPTLSRQVASLERDLGVTLFERGPRTMILTEAGRQLVDHVRAMGEAADRISLIAMGQSQDVKGHVKISMTTAMATWHMPKVLEAVRRAAPAVSVEIIGSNDLSDISRREADIAIRHARPEQPELIAKLIGETSAHLFASKKLLNRVGRPRTADDLRKFDVIGFNWKVGLRNALLQYGINVPVRDPMIITEAGTALLQYVRQGLGISILTKDVLDLFPDLEIVLPDIGLIPVPVWLVTHRELHTSKRIRIVYDVLSEELGKLAA</sequence>
<evidence type="ECO:0000256" key="2">
    <source>
        <dbReference type="ARBA" id="ARBA00023015"/>
    </source>
</evidence>
<keyword evidence="4" id="KW-0804">Transcription</keyword>
<dbReference type="InterPro" id="IPR036388">
    <property type="entry name" value="WH-like_DNA-bd_sf"/>
</dbReference>
<dbReference type="SUPFAM" id="SSF53850">
    <property type="entry name" value="Periplasmic binding protein-like II"/>
    <property type="match status" value="1"/>
</dbReference>
<dbReference type="InterPro" id="IPR000847">
    <property type="entry name" value="LysR_HTH_N"/>
</dbReference>
<dbReference type="PANTHER" id="PTHR30537">
    <property type="entry name" value="HTH-TYPE TRANSCRIPTIONAL REGULATOR"/>
    <property type="match status" value="1"/>
</dbReference>
<evidence type="ECO:0000256" key="3">
    <source>
        <dbReference type="ARBA" id="ARBA00023125"/>
    </source>
</evidence>
<dbReference type="Proteomes" id="UP001595607">
    <property type="component" value="Unassembled WGS sequence"/>
</dbReference>
<dbReference type="InterPro" id="IPR005119">
    <property type="entry name" value="LysR_subst-bd"/>
</dbReference>
<keyword evidence="2" id="KW-0805">Transcription regulation</keyword>
<feature type="domain" description="HTH lysR-type" evidence="5">
    <location>
        <begin position="8"/>
        <end position="65"/>
    </location>
</feature>
<dbReference type="PANTHER" id="PTHR30537:SF3">
    <property type="entry name" value="TRANSCRIPTIONAL REGULATORY PROTEIN"/>
    <property type="match status" value="1"/>
</dbReference>
<keyword evidence="7" id="KW-1185">Reference proteome</keyword>
<evidence type="ECO:0000259" key="5">
    <source>
        <dbReference type="PROSITE" id="PS50931"/>
    </source>
</evidence>
<gene>
    <name evidence="6" type="ORF">ACFONP_02180</name>
</gene>
<evidence type="ECO:0000313" key="7">
    <source>
        <dbReference type="Proteomes" id="UP001595607"/>
    </source>
</evidence>
<reference evidence="7" key="1">
    <citation type="journal article" date="2019" name="Int. J. Syst. Evol. Microbiol.">
        <title>The Global Catalogue of Microorganisms (GCM) 10K type strain sequencing project: providing services to taxonomists for standard genome sequencing and annotation.</title>
        <authorList>
            <consortium name="The Broad Institute Genomics Platform"/>
            <consortium name="The Broad Institute Genome Sequencing Center for Infectious Disease"/>
            <person name="Wu L."/>
            <person name="Ma J."/>
        </authorList>
    </citation>
    <scope>NUCLEOTIDE SEQUENCE [LARGE SCALE GENOMIC DNA]</scope>
    <source>
        <strain evidence="7">KCTC 22245</strain>
    </source>
</reference>
<keyword evidence="3" id="KW-0238">DNA-binding</keyword>
<organism evidence="6 7">
    <name type="scientific">Parvularcula lutaonensis</name>
    <dbReference type="NCBI Taxonomy" id="491923"/>
    <lineage>
        <taxon>Bacteria</taxon>
        <taxon>Pseudomonadati</taxon>
        <taxon>Pseudomonadota</taxon>
        <taxon>Alphaproteobacteria</taxon>
        <taxon>Parvularculales</taxon>
        <taxon>Parvularculaceae</taxon>
        <taxon>Parvularcula</taxon>
    </lineage>
</organism>
<dbReference type="EMBL" id="JBHRVA010000002">
    <property type="protein sequence ID" value="MFC3301538.1"/>
    <property type="molecule type" value="Genomic_DNA"/>
</dbReference>
<accession>A0ABV7M8Y4</accession>
<evidence type="ECO:0000313" key="6">
    <source>
        <dbReference type="EMBL" id="MFC3301538.1"/>
    </source>
</evidence>
<evidence type="ECO:0000256" key="1">
    <source>
        <dbReference type="ARBA" id="ARBA00009437"/>
    </source>
</evidence>
<comment type="caution">
    <text evidence="6">The sequence shown here is derived from an EMBL/GenBank/DDBJ whole genome shotgun (WGS) entry which is preliminary data.</text>
</comment>
<dbReference type="RefSeq" id="WP_189572714.1">
    <property type="nucleotide sequence ID" value="NZ_BMXU01000001.1"/>
</dbReference>
<dbReference type="PRINTS" id="PR00039">
    <property type="entry name" value="HTHLYSR"/>
</dbReference>
<evidence type="ECO:0000256" key="4">
    <source>
        <dbReference type="ARBA" id="ARBA00023163"/>
    </source>
</evidence>
<dbReference type="Gene3D" id="1.10.10.10">
    <property type="entry name" value="Winged helix-like DNA-binding domain superfamily/Winged helix DNA-binding domain"/>
    <property type="match status" value="1"/>
</dbReference>
<dbReference type="InterPro" id="IPR058163">
    <property type="entry name" value="LysR-type_TF_proteobact-type"/>
</dbReference>
<protein>
    <submittedName>
        <fullName evidence="6">LysR family transcriptional regulator</fullName>
    </submittedName>
</protein>
<proteinExistence type="inferred from homology"/>
<dbReference type="SUPFAM" id="SSF46785">
    <property type="entry name" value="Winged helix' DNA-binding domain"/>
    <property type="match status" value="1"/>
</dbReference>
<dbReference type="Pfam" id="PF03466">
    <property type="entry name" value="LysR_substrate"/>
    <property type="match status" value="1"/>
</dbReference>
<dbReference type="Pfam" id="PF00126">
    <property type="entry name" value="HTH_1"/>
    <property type="match status" value="1"/>
</dbReference>
<dbReference type="PROSITE" id="PS50931">
    <property type="entry name" value="HTH_LYSR"/>
    <property type="match status" value="1"/>
</dbReference>
<comment type="similarity">
    <text evidence="1">Belongs to the LysR transcriptional regulatory family.</text>
</comment>
<dbReference type="InterPro" id="IPR036390">
    <property type="entry name" value="WH_DNA-bd_sf"/>
</dbReference>
<name>A0ABV7M8Y4_9PROT</name>
<dbReference type="Gene3D" id="3.40.190.290">
    <property type="match status" value="1"/>
</dbReference>